<protein>
    <submittedName>
        <fullName evidence="1">Uncharacterized protein</fullName>
    </submittedName>
</protein>
<keyword evidence="2" id="KW-1185">Reference proteome</keyword>
<evidence type="ECO:0000313" key="2">
    <source>
        <dbReference type="Proteomes" id="UP000194798"/>
    </source>
</evidence>
<sequence>MKKEYDFSKGIRGKFYSPDARFNLPIYLEPEIAEFIASLKNMDTSQMVNDLLKKDKEIIEYANHLQKL</sequence>
<evidence type="ECO:0000313" key="1">
    <source>
        <dbReference type="EMBL" id="OUD12823.1"/>
    </source>
</evidence>
<proteinExistence type="predicted"/>
<dbReference type="Proteomes" id="UP000194798">
    <property type="component" value="Unassembled WGS sequence"/>
</dbReference>
<gene>
    <name evidence="1" type="ORF">TPSD3_12550</name>
</gene>
<accession>A0A251X6E9</accession>
<dbReference type="EMBL" id="MSLT01000021">
    <property type="protein sequence ID" value="OUD12823.1"/>
    <property type="molecule type" value="Genomic_DNA"/>
</dbReference>
<dbReference type="RefSeq" id="WP_086488892.1">
    <property type="nucleotide sequence ID" value="NZ_MSLT01000021.1"/>
</dbReference>
<dbReference type="OrthoDB" id="5297245at2"/>
<name>A0A251X6E9_9GAMM</name>
<organism evidence="1 2">
    <name type="scientific">Thioflexithrix psekupsensis</name>
    <dbReference type="NCBI Taxonomy" id="1570016"/>
    <lineage>
        <taxon>Bacteria</taxon>
        <taxon>Pseudomonadati</taxon>
        <taxon>Pseudomonadota</taxon>
        <taxon>Gammaproteobacteria</taxon>
        <taxon>Thiotrichales</taxon>
        <taxon>Thioflexithrix</taxon>
    </lineage>
</organism>
<comment type="caution">
    <text evidence="1">The sequence shown here is derived from an EMBL/GenBank/DDBJ whole genome shotgun (WGS) entry which is preliminary data.</text>
</comment>
<dbReference type="AlphaFoldDB" id="A0A251X6E9"/>
<reference evidence="1 2" key="1">
    <citation type="submission" date="2016-12" db="EMBL/GenBank/DDBJ databases">
        <title>Thioflexothrix psekupsii D3 genome sequencing and assembly.</title>
        <authorList>
            <person name="Fomenkov A."/>
            <person name="Vincze T."/>
            <person name="Grabovich M."/>
            <person name="Anton B.P."/>
            <person name="Dubinina G."/>
            <person name="Orlova M."/>
            <person name="Belousova E."/>
            <person name="Roberts R.J."/>
        </authorList>
    </citation>
    <scope>NUCLEOTIDE SEQUENCE [LARGE SCALE GENOMIC DNA]</scope>
    <source>
        <strain evidence="1">D3</strain>
    </source>
</reference>